<dbReference type="Proteomes" id="UP000053477">
    <property type="component" value="Unassembled WGS sequence"/>
</dbReference>
<dbReference type="EMBL" id="KQ086037">
    <property type="protein sequence ID" value="KLO10042.1"/>
    <property type="molecule type" value="Genomic_DNA"/>
</dbReference>
<protein>
    <submittedName>
        <fullName evidence="1">Uncharacterized protein</fullName>
    </submittedName>
</protein>
<gene>
    <name evidence="1" type="ORF">SCHPADRAFT_907218</name>
</gene>
<evidence type="ECO:0000313" key="2">
    <source>
        <dbReference type="Proteomes" id="UP000053477"/>
    </source>
</evidence>
<evidence type="ECO:0000313" key="1">
    <source>
        <dbReference type="EMBL" id="KLO10042.1"/>
    </source>
</evidence>
<dbReference type="AlphaFoldDB" id="A0A0H2REQ8"/>
<reference evidence="1 2" key="1">
    <citation type="submission" date="2015-04" db="EMBL/GenBank/DDBJ databases">
        <title>Complete genome sequence of Schizopora paradoxa KUC8140, a cosmopolitan wood degrader in East Asia.</title>
        <authorList>
            <consortium name="DOE Joint Genome Institute"/>
            <person name="Min B."/>
            <person name="Park H."/>
            <person name="Jang Y."/>
            <person name="Kim J.-J."/>
            <person name="Kim K.H."/>
            <person name="Pangilinan J."/>
            <person name="Lipzen A."/>
            <person name="Riley R."/>
            <person name="Grigoriev I.V."/>
            <person name="Spatafora J.W."/>
            <person name="Choi I.-G."/>
        </authorList>
    </citation>
    <scope>NUCLEOTIDE SEQUENCE [LARGE SCALE GENOMIC DNA]</scope>
    <source>
        <strain evidence="1 2">KUC8140</strain>
    </source>
</reference>
<accession>A0A0H2REQ8</accession>
<name>A0A0H2REQ8_9AGAM</name>
<organism evidence="1 2">
    <name type="scientific">Schizopora paradoxa</name>
    <dbReference type="NCBI Taxonomy" id="27342"/>
    <lineage>
        <taxon>Eukaryota</taxon>
        <taxon>Fungi</taxon>
        <taxon>Dikarya</taxon>
        <taxon>Basidiomycota</taxon>
        <taxon>Agaricomycotina</taxon>
        <taxon>Agaricomycetes</taxon>
        <taxon>Hymenochaetales</taxon>
        <taxon>Schizoporaceae</taxon>
        <taxon>Schizopora</taxon>
    </lineage>
</organism>
<proteinExistence type="predicted"/>
<keyword evidence="2" id="KW-1185">Reference proteome</keyword>
<sequence length="88" mass="9640">MGLVQAFLAYPGVVYSFSFFIDAHLKTFIVRTGATVRPFRLRDDTASVQASRYRSINSKPGVEARCIHVVALDDPGDPAASSLSIRTH</sequence>
<dbReference type="InParanoid" id="A0A0H2REQ8"/>